<reference evidence="1 2" key="1">
    <citation type="submission" date="2024-05" db="EMBL/GenBank/DDBJ databases">
        <title>Genetic variation in Jamaican populations of the coffee berry borer (Hypothenemus hampei).</title>
        <authorList>
            <person name="Errbii M."/>
            <person name="Myrie A."/>
        </authorList>
    </citation>
    <scope>NUCLEOTIDE SEQUENCE [LARGE SCALE GENOMIC DNA]</scope>
    <source>
        <strain evidence="1">JA-Hopewell-2020-01-JO</strain>
        <tissue evidence="1">Whole body</tissue>
    </source>
</reference>
<keyword evidence="2" id="KW-1185">Reference proteome</keyword>
<protein>
    <submittedName>
        <fullName evidence="1">Uncharacterized protein</fullName>
    </submittedName>
</protein>
<accession>A0ABD1E8M6</accession>
<name>A0ABD1E8M6_HYPHA</name>
<dbReference type="Proteomes" id="UP001566132">
    <property type="component" value="Unassembled WGS sequence"/>
</dbReference>
<dbReference type="AlphaFoldDB" id="A0ABD1E8M6"/>
<comment type="caution">
    <text evidence="1">The sequence shown here is derived from an EMBL/GenBank/DDBJ whole genome shotgun (WGS) entry which is preliminary data.</text>
</comment>
<sequence length="63" mass="7418">MYVFWLNHRFRMTSSTSYSVSSTIYQTPCITITTYSNRCGTTTCMSLRREICHKCHKQLSKAR</sequence>
<proteinExistence type="predicted"/>
<evidence type="ECO:0000313" key="2">
    <source>
        <dbReference type="Proteomes" id="UP001566132"/>
    </source>
</evidence>
<dbReference type="EMBL" id="JBDJPC010000009">
    <property type="protein sequence ID" value="KAL1491019.1"/>
    <property type="molecule type" value="Genomic_DNA"/>
</dbReference>
<gene>
    <name evidence="1" type="ORF">ABEB36_011678</name>
</gene>
<evidence type="ECO:0000313" key="1">
    <source>
        <dbReference type="EMBL" id="KAL1491019.1"/>
    </source>
</evidence>
<organism evidence="1 2">
    <name type="scientific">Hypothenemus hampei</name>
    <name type="common">Coffee berry borer</name>
    <dbReference type="NCBI Taxonomy" id="57062"/>
    <lineage>
        <taxon>Eukaryota</taxon>
        <taxon>Metazoa</taxon>
        <taxon>Ecdysozoa</taxon>
        <taxon>Arthropoda</taxon>
        <taxon>Hexapoda</taxon>
        <taxon>Insecta</taxon>
        <taxon>Pterygota</taxon>
        <taxon>Neoptera</taxon>
        <taxon>Endopterygota</taxon>
        <taxon>Coleoptera</taxon>
        <taxon>Polyphaga</taxon>
        <taxon>Cucujiformia</taxon>
        <taxon>Curculionidae</taxon>
        <taxon>Scolytinae</taxon>
        <taxon>Hypothenemus</taxon>
    </lineage>
</organism>